<dbReference type="InterPro" id="IPR044172">
    <property type="entry name" value="ILI2-like"/>
</dbReference>
<keyword evidence="8" id="KW-1185">Reference proteome</keyword>
<feature type="non-terminal residue" evidence="7">
    <location>
        <position position="1"/>
    </location>
</feature>
<dbReference type="GO" id="GO:0040008">
    <property type="term" value="P:regulation of growth"/>
    <property type="evidence" value="ECO:0007669"/>
    <property type="project" value="InterPro"/>
</dbReference>
<feature type="domain" description="BHLH" evidence="6">
    <location>
        <begin position="1"/>
        <end position="50"/>
    </location>
</feature>
<sequence>MASSKFRDDKIKNLVLKLHTLLPQLNHKFDHSKVPIAEILKETCDCIKKLEREIDDLSERLWEQLESMGVDLEMVKRGLN</sequence>
<evidence type="ECO:0000256" key="2">
    <source>
        <dbReference type="ARBA" id="ARBA00023015"/>
    </source>
</evidence>
<evidence type="ECO:0000313" key="7">
    <source>
        <dbReference type="EMBL" id="KAG6607436.1"/>
    </source>
</evidence>
<keyword evidence="4" id="KW-0539">Nucleus</keyword>
<keyword evidence="5" id="KW-0175">Coiled coil</keyword>
<dbReference type="AlphaFoldDB" id="A0AAV6P8D3"/>
<evidence type="ECO:0000259" key="6">
    <source>
        <dbReference type="PROSITE" id="PS50888"/>
    </source>
</evidence>
<dbReference type="Pfam" id="PF23174">
    <property type="entry name" value="bHLH_ILI"/>
    <property type="match status" value="1"/>
</dbReference>
<evidence type="ECO:0000256" key="5">
    <source>
        <dbReference type="SAM" id="Coils"/>
    </source>
</evidence>
<dbReference type="GO" id="GO:0005634">
    <property type="term" value="C:nucleus"/>
    <property type="evidence" value="ECO:0007669"/>
    <property type="project" value="UniProtKB-SubCell"/>
</dbReference>
<dbReference type="Proteomes" id="UP000685013">
    <property type="component" value="Chromosome 1"/>
</dbReference>
<keyword evidence="2" id="KW-0805">Transcription regulation</keyword>
<comment type="subcellular location">
    <subcellularLocation>
        <location evidence="1">Nucleus</location>
    </subcellularLocation>
</comment>
<feature type="coiled-coil region" evidence="5">
    <location>
        <begin position="40"/>
        <end position="67"/>
    </location>
</feature>
<dbReference type="GO" id="GO:0046983">
    <property type="term" value="F:protein dimerization activity"/>
    <property type="evidence" value="ECO:0007669"/>
    <property type="project" value="InterPro"/>
</dbReference>
<accession>A0AAV6P8D3</accession>
<evidence type="ECO:0000256" key="4">
    <source>
        <dbReference type="ARBA" id="ARBA00023242"/>
    </source>
</evidence>
<comment type="caution">
    <text evidence="7">The sequence shown here is derived from an EMBL/GenBank/DDBJ whole genome shotgun (WGS) entry which is preliminary data.</text>
</comment>
<dbReference type="GO" id="GO:0006355">
    <property type="term" value="P:regulation of DNA-templated transcription"/>
    <property type="evidence" value="ECO:0007669"/>
    <property type="project" value="InterPro"/>
</dbReference>
<dbReference type="PANTHER" id="PTHR38546">
    <property type="entry name" value="DNA BINDING PROTEIN"/>
    <property type="match status" value="1"/>
</dbReference>
<evidence type="ECO:0000313" key="8">
    <source>
        <dbReference type="Proteomes" id="UP000685013"/>
    </source>
</evidence>
<dbReference type="PROSITE" id="PS50888">
    <property type="entry name" value="BHLH"/>
    <property type="match status" value="1"/>
</dbReference>
<dbReference type="EMBL" id="JAGKQH010000001">
    <property type="protein sequence ID" value="KAG6607436.1"/>
    <property type="molecule type" value="Genomic_DNA"/>
</dbReference>
<reference evidence="7 8" key="1">
    <citation type="journal article" date="2021" name="Hortic Res">
        <title>The domestication of Cucurbita argyrosperma as revealed by the genome of its wild relative.</title>
        <authorList>
            <person name="Barrera-Redondo J."/>
            <person name="Sanchez-de la Vega G."/>
            <person name="Aguirre-Liguori J.A."/>
            <person name="Castellanos-Morales G."/>
            <person name="Gutierrez-Guerrero Y.T."/>
            <person name="Aguirre-Dugua X."/>
            <person name="Aguirre-Planter E."/>
            <person name="Tenaillon M.I."/>
            <person name="Lira-Saade R."/>
            <person name="Eguiarte L.E."/>
        </authorList>
    </citation>
    <scope>NUCLEOTIDE SEQUENCE [LARGE SCALE GENOMIC DNA]</scope>
    <source>
        <strain evidence="7">JBR-2021</strain>
    </source>
</reference>
<evidence type="ECO:0000256" key="3">
    <source>
        <dbReference type="ARBA" id="ARBA00023163"/>
    </source>
</evidence>
<dbReference type="InterPro" id="IPR044293">
    <property type="entry name" value="PRE"/>
</dbReference>
<keyword evidence="3" id="KW-0804">Transcription</keyword>
<dbReference type="InterPro" id="IPR011598">
    <property type="entry name" value="bHLH_dom"/>
</dbReference>
<proteinExistence type="predicted"/>
<gene>
    <name evidence="7" type="primary">PRE4</name>
    <name evidence="7" type="ORF">SDJN03_00778</name>
</gene>
<organism evidence="7 8">
    <name type="scientific">Cucurbita argyrosperma subsp. sororia</name>
    <dbReference type="NCBI Taxonomy" id="37648"/>
    <lineage>
        <taxon>Eukaryota</taxon>
        <taxon>Viridiplantae</taxon>
        <taxon>Streptophyta</taxon>
        <taxon>Embryophyta</taxon>
        <taxon>Tracheophyta</taxon>
        <taxon>Spermatophyta</taxon>
        <taxon>Magnoliopsida</taxon>
        <taxon>eudicotyledons</taxon>
        <taxon>Gunneridae</taxon>
        <taxon>Pentapetalae</taxon>
        <taxon>rosids</taxon>
        <taxon>fabids</taxon>
        <taxon>Cucurbitales</taxon>
        <taxon>Cucurbitaceae</taxon>
        <taxon>Cucurbiteae</taxon>
        <taxon>Cucurbita</taxon>
    </lineage>
</organism>
<evidence type="ECO:0000256" key="1">
    <source>
        <dbReference type="ARBA" id="ARBA00004123"/>
    </source>
</evidence>
<dbReference type="PANTHER" id="PTHR38546:SF3">
    <property type="entry name" value="DNA BINDING PROTEIN"/>
    <property type="match status" value="1"/>
</dbReference>
<name>A0AAV6P8D3_9ROSI</name>
<protein>
    <submittedName>
        <fullName evidence="7">Transcription factor PRE4</fullName>
    </submittedName>
</protein>